<evidence type="ECO:0000313" key="1">
    <source>
        <dbReference type="EMBL" id="WLV79022.1"/>
    </source>
</evidence>
<protein>
    <submittedName>
        <fullName evidence="1">Uncharacterized protein</fullName>
    </submittedName>
</protein>
<gene>
    <name evidence="1" type="ORF">LACPH_001053</name>
</gene>
<name>A0ABY9L5V3_9LACO</name>
<reference evidence="1 2" key="1">
    <citation type="submission" date="2023-08" db="EMBL/GenBank/DDBJ databases">
        <authorList>
            <person name="Buchebner-Jance M."/>
        </authorList>
    </citation>
    <scope>NUCLEOTIDE SEQUENCE [LARGE SCALE GENOMIC DNA]</scope>
    <source>
        <strain evidence="1 2">NCIMB 15471</strain>
    </source>
</reference>
<sequence>MNIGEMSFPDILKKYRDRNVQVTFKDGHIQDFYVEEIENQLDGWDDVLFMMDSLKGDGPGEVWLHEIKDIKALN</sequence>
<dbReference type="Proteomes" id="UP001233112">
    <property type="component" value="Chromosome"/>
</dbReference>
<organism evidence="1 2">
    <name type="scientific">Lacticaseibacillus parahuelsenbergensis</name>
    <dbReference type="NCBI Taxonomy" id="3068305"/>
    <lineage>
        <taxon>Bacteria</taxon>
        <taxon>Bacillati</taxon>
        <taxon>Bacillota</taxon>
        <taxon>Bacilli</taxon>
        <taxon>Lactobacillales</taxon>
        <taxon>Lactobacillaceae</taxon>
        <taxon>Lacticaseibacillus</taxon>
    </lineage>
</organism>
<proteinExistence type="predicted"/>
<evidence type="ECO:0000313" key="2">
    <source>
        <dbReference type="Proteomes" id="UP001233112"/>
    </source>
</evidence>
<accession>A0ABY9L5V3</accession>
<keyword evidence="2" id="KW-1185">Reference proteome</keyword>
<dbReference type="RefSeq" id="WP_274784714.1">
    <property type="nucleotide sequence ID" value="NZ_CP132482.1"/>
</dbReference>
<dbReference type="EMBL" id="CP132482">
    <property type="protein sequence ID" value="WLV79022.1"/>
    <property type="molecule type" value="Genomic_DNA"/>
</dbReference>